<gene>
    <name evidence="6" type="ORF">JM47_01370</name>
</gene>
<dbReference type="SUPFAM" id="SSF116734">
    <property type="entry name" value="DNA methylase specificity domain"/>
    <property type="match status" value="2"/>
</dbReference>
<dbReference type="REBASE" id="106648">
    <property type="entry name" value="S.Udi49782ORF1370P"/>
</dbReference>
<evidence type="ECO:0000256" key="2">
    <source>
        <dbReference type="ARBA" id="ARBA00022747"/>
    </source>
</evidence>
<comment type="subunit">
    <text evidence="4">The methyltransferase is composed of M and S polypeptides.</text>
</comment>
<dbReference type="InterPro" id="IPR044946">
    <property type="entry name" value="Restrct_endonuc_typeI_TRD_sf"/>
</dbReference>
<dbReference type="Proteomes" id="UP000032261">
    <property type="component" value="Chromosome"/>
</dbReference>
<dbReference type="GO" id="GO:0009307">
    <property type="term" value="P:DNA restriction-modification system"/>
    <property type="evidence" value="ECO:0007669"/>
    <property type="project" value="UniProtKB-KW"/>
</dbReference>
<evidence type="ECO:0000256" key="4">
    <source>
        <dbReference type="ARBA" id="ARBA00038652"/>
    </source>
</evidence>
<dbReference type="KEGG" id="ude:JM47_01370"/>
<evidence type="ECO:0000313" key="7">
    <source>
        <dbReference type="Proteomes" id="UP000032261"/>
    </source>
</evidence>
<dbReference type="Gene3D" id="3.90.220.20">
    <property type="entry name" value="DNA methylase specificity domains"/>
    <property type="match status" value="2"/>
</dbReference>
<dbReference type="InterPro" id="IPR000055">
    <property type="entry name" value="Restrct_endonuc_typeI_TRD"/>
</dbReference>
<dbReference type="Pfam" id="PF01420">
    <property type="entry name" value="Methylase_S"/>
    <property type="match status" value="2"/>
</dbReference>
<dbReference type="InterPro" id="IPR051212">
    <property type="entry name" value="Type-I_RE_S_subunit"/>
</dbReference>
<dbReference type="PATRIC" id="fig|42094.4.peg.265"/>
<accession>A0A0C5RBL3</accession>
<dbReference type="STRING" id="42094.JM47_01370"/>
<dbReference type="AlphaFoldDB" id="A0A0C5RBL3"/>
<sequence length="399" mass="46201">MENILELIKNEKVKWKRLGEVCEIKKGQQLNKKLLKDDEMYPAYNGGKTFSGRTNKYNVEADTIIISQGGASAGFVNFITERFWANAHCFYLLHYEIVDNKFLYHWLKLNEDYLMSVQYGAGIPALSKEVISNILVPVPSLEVQEKIAKTLDKFTKYVTELLLRNKQYNYYRNFFLSDEFLTKKTLELCGKDAEIVFKKLGEIGEFFGGLTGKTKQHFIDGNQKYVTYKNVFSNLTPDLDTLEDVLINENEKQKKLEIGDIIFTSSSENLEEAGVSSVITKLPNYDVYLNSFCFFLRLNDKNILSPEYSKFLFRSNEMRKNIIKVTSGVTRFNVSRKLMGNISIPIPPLPVQNHIVSILDQFKTLTNNLSEGLPKEIELRQKQYEYYREQLLSFNSNQD</sequence>
<protein>
    <recommendedName>
        <fullName evidence="5">Type I restriction modification DNA specificity domain-containing protein</fullName>
    </recommendedName>
</protein>
<keyword evidence="2" id="KW-0680">Restriction system</keyword>
<name>A0A0C5RBL3_9BACT</name>
<dbReference type="EMBL" id="CP009770">
    <property type="protein sequence ID" value="AJQ45266.1"/>
    <property type="molecule type" value="Genomic_DNA"/>
</dbReference>
<feature type="domain" description="Type I restriction modification DNA specificity" evidence="5">
    <location>
        <begin position="196"/>
        <end position="378"/>
    </location>
</feature>
<dbReference type="CDD" id="cd17291">
    <property type="entry name" value="RMtype1_S_MgeORF438P-TRD-CR_like"/>
    <property type="match status" value="1"/>
</dbReference>
<dbReference type="GO" id="GO:0003677">
    <property type="term" value="F:DNA binding"/>
    <property type="evidence" value="ECO:0007669"/>
    <property type="project" value="UniProtKB-KW"/>
</dbReference>
<keyword evidence="3" id="KW-0238">DNA-binding</keyword>
<dbReference type="PANTHER" id="PTHR43140:SF1">
    <property type="entry name" value="TYPE I RESTRICTION ENZYME ECOKI SPECIFICITY SUBUNIT"/>
    <property type="match status" value="1"/>
</dbReference>
<dbReference type="HOGENOM" id="CLU_021095_6_0_14"/>
<evidence type="ECO:0000256" key="3">
    <source>
        <dbReference type="ARBA" id="ARBA00023125"/>
    </source>
</evidence>
<evidence type="ECO:0000259" key="5">
    <source>
        <dbReference type="Pfam" id="PF01420"/>
    </source>
</evidence>
<dbReference type="PANTHER" id="PTHR43140">
    <property type="entry name" value="TYPE-1 RESTRICTION ENZYME ECOKI SPECIFICITY PROTEIN"/>
    <property type="match status" value="1"/>
</dbReference>
<feature type="domain" description="Type I restriction modification DNA specificity" evidence="5">
    <location>
        <begin position="11"/>
        <end position="161"/>
    </location>
</feature>
<comment type="similarity">
    <text evidence="1">Belongs to the type-I restriction system S methylase family.</text>
</comment>
<proteinExistence type="inferred from homology"/>
<organism evidence="6 7">
    <name type="scientific">Ureaplasma diversum</name>
    <dbReference type="NCBI Taxonomy" id="42094"/>
    <lineage>
        <taxon>Bacteria</taxon>
        <taxon>Bacillati</taxon>
        <taxon>Mycoplasmatota</taxon>
        <taxon>Mycoplasmoidales</taxon>
        <taxon>Mycoplasmoidaceae</taxon>
        <taxon>Ureaplasma</taxon>
    </lineage>
</organism>
<evidence type="ECO:0000313" key="6">
    <source>
        <dbReference type="EMBL" id="AJQ45266.1"/>
    </source>
</evidence>
<evidence type="ECO:0000256" key="1">
    <source>
        <dbReference type="ARBA" id="ARBA00010923"/>
    </source>
</evidence>
<dbReference type="RefSeq" id="WP_208895195.1">
    <property type="nucleotide sequence ID" value="NZ_CP009770.1"/>
</dbReference>
<reference evidence="6 7" key="1">
    <citation type="journal article" date="2015" name="Genome Announc.">
        <title>Genome Sequence of Ureaplasma diversum Strain ATCC 49782.</title>
        <authorList>
            <person name="Marques L.M."/>
            <person name="Guimaraes A.M."/>
            <person name="Martins H.B."/>
            <person name="Rezende I.S."/>
            <person name="Barbosa M.S."/>
            <person name="Campos G.B."/>
            <person name="do Nascimento N.C."/>
            <person name="Dos Santos A.P."/>
            <person name="Amorim A.T."/>
            <person name="Santos V.M."/>
            <person name="Messick J.B."/>
            <person name="Timenetsky J."/>
        </authorList>
    </citation>
    <scope>NUCLEOTIDE SEQUENCE [LARGE SCALE GENOMIC DNA]</scope>
    <source>
        <strain evidence="6 7">ATCC 49782</strain>
    </source>
</reference>